<dbReference type="PANTHER" id="PTHR22715">
    <property type="entry name" value="TRANSFORMING GROWTH FACTOR BETA REGULATED GENE 1"/>
    <property type="match status" value="1"/>
</dbReference>
<reference evidence="6" key="1">
    <citation type="submission" date="2025-08" db="UniProtKB">
        <authorList>
            <consortium name="RefSeq"/>
        </authorList>
    </citation>
    <scope>IDENTIFICATION</scope>
</reference>
<evidence type="ECO:0000313" key="5">
    <source>
        <dbReference type="Proteomes" id="UP000694888"/>
    </source>
</evidence>
<feature type="region of interest" description="Disordered" evidence="4">
    <location>
        <begin position="145"/>
        <end position="230"/>
    </location>
</feature>
<dbReference type="SMART" id="SM00541">
    <property type="entry name" value="FYRN"/>
    <property type="match status" value="1"/>
</dbReference>
<evidence type="ECO:0000256" key="3">
    <source>
        <dbReference type="SAM" id="Coils"/>
    </source>
</evidence>
<proteinExistence type="predicted"/>
<dbReference type="InterPro" id="IPR003888">
    <property type="entry name" value="FYrich_N"/>
</dbReference>
<accession>A0ABM0JUA6</accession>
<dbReference type="InterPro" id="IPR040092">
    <property type="entry name" value="TBRG1"/>
</dbReference>
<evidence type="ECO:0000256" key="2">
    <source>
        <dbReference type="ARBA" id="ARBA00023242"/>
    </source>
</evidence>
<dbReference type="PANTHER" id="PTHR22715:SF0">
    <property type="entry name" value="TRANSFORMING GROWTH FACTOR BETA REGULATOR 1"/>
    <property type="match status" value="1"/>
</dbReference>
<comment type="subcellular location">
    <subcellularLocation>
        <location evidence="1">Nucleus</location>
    </subcellularLocation>
</comment>
<sequence>MAAPSSSTNQTSSAPKISAPSGSNTDTATASGTTAPSSMETKPSPKLLDQLMQKKYSTIPHGIPPSISGGSGSSPGQRVRSAAVNGQEQYANKLKKIRRAIKDTIFVNGAVCDEVLRTEEKLAKAKEERRFLLRKLLQYQSVTDTPTATVKTESQATPARQPKTPAGSLDPMASETSGKPSKGVKRKAAGASPVGAGISPSASLASLSRPGDAKKKAPQSAKEILDSLQVRPKKSKGVNRKVIPPLMLDSLGRPVFPMALGDVTLHSIGEIVPDRLSFHCPDSIYPVGYCITRVYASLHKLDTKCLYTCKISDNNDGPLFEIAAEDSSDIVFKATTPTECHSLLLRAVNKSRGEILPTEGRGLDFFGLSHPVIQNLVQSCPGARKCSRYKWVKFEINKAETNDNVAVGVTDPCVSYDALKMHMIAIGQSRPGQNLAAHVEQSTNLRSLLTKGSGQGSSS</sequence>
<feature type="compositionally biased region" description="Low complexity" evidence="4">
    <location>
        <begin position="21"/>
        <end position="38"/>
    </location>
</feature>
<keyword evidence="3" id="KW-0175">Coiled coil</keyword>
<feature type="compositionally biased region" description="Low complexity" evidence="4">
    <location>
        <begin position="59"/>
        <end position="68"/>
    </location>
</feature>
<organism evidence="5 6">
    <name type="scientific">Aplysia californica</name>
    <name type="common">California sea hare</name>
    <dbReference type="NCBI Taxonomy" id="6500"/>
    <lineage>
        <taxon>Eukaryota</taxon>
        <taxon>Metazoa</taxon>
        <taxon>Spiralia</taxon>
        <taxon>Lophotrochozoa</taxon>
        <taxon>Mollusca</taxon>
        <taxon>Gastropoda</taxon>
        <taxon>Heterobranchia</taxon>
        <taxon>Euthyneura</taxon>
        <taxon>Tectipleura</taxon>
        <taxon>Aplysiida</taxon>
        <taxon>Aplysioidea</taxon>
        <taxon>Aplysiidae</taxon>
        <taxon>Aplysia</taxon>
    </lineage>
</organism>
<feature type="coiled-coil region" evidence="3">
    <location>
        <begin position="115"/>
        <end position="142"/>
    </location>
</feature>
<protein>
    <submittedName>
        <fullName evidence="6">Transforming growth factor beta regulator 1 isoform X1</fullName>
    </submittedName>
</protein>
<dbReference type="GeneID" id="101863033"/>
<feature type="compositionally biased region" description="Low complexity" evidence="4">
    <location>
        <begin position="199"/>
        <end position="210"/>
    </location>
</feature>
<feature type="compositionally biased region" description="Polar residues" evidence="4">
    <location>
        <begin position="1"/>
        <end position="15"/>
    </location>
</feature>
<dbReference type="RefSeq" id="XP_005101654.1">
    <property type="nucleotide sequence ID" value="XM_005101597.3"/>
</dbReference>
<gene>
    <name evidence="6" type="primary">LOC101863033</name>
</gene>
<dbReference type="Gene3D" id="3.30.160.360">
    <property type="match status" value="1"/>
</dbReference>
<keyword evidence="5" id="KW-1185">Reference proteome</keyword>
<dbReference type="PROSITE" id="PS51543">
    <property type="entry name" value="FYRC"/>
    <property type="match status" value="1"/>
</dbReference>
<dbReference type="Proteomes" id="UP000694888">
    <property type="component" value="Unplaced"/>
</dbReference>
<evidence type="ECO:0000256" key="4">
    <source>
        <dbReference type="SAM" id="MobiDB-lite"/>
    </source>
</evidence>
<evidence type="ECO:0000256" key="1">
    <source>
        <dbReference type="ARBA" id="ARBA00004123"/>
    </source>
</evidence>
<dbReference type="PROSITE" id="PS51542">
    <property type="entry name" value="FYRN"/>
    <property type="match status" value="1"/>
</dbReference>
<dbReference type="Pfam" id="PF05965">
    <property type="entry name" value="FYRC"/>
    <property type="match status" value="1"/>
</dbReference>
<dbReference type="InterPro" id="IPR003889">
    <property type="entry name" value="FYrich_C"/>
</dbReference>
<evidence type="ECO:0000313" key="6">
    <source>
        <dbReference type="RefSeq" id="XP_005101654.1"/>
    </source>
</evidence>
<keyword evidence="2" id="KW-0539">Nucleus</keyword>
<feature type="compositionally biased region" description="Polar residues" evidence="4">
    <location>
        <begin position="145"/>
        <end position="158"/>
    </location>
</feature>
<feature type="region of interest" description="Disordered" evidence="4">
    <location>
        <begin position="1"/>
        <end position="86"/>
    </location>
</feature>
<dbReference type="SMART" id="SM00542">
    <property type="entry name" value="FYRC"/>
    <property type="match status" value="1"/>
</dbReference>
<name>A0ABM0JUA6_APLCA</name>
<dbReference type="Pfam" id="PF05964">
    <property type="entry name" value="FYRN"/>
    <property type="match status" value="1"/>
</dbReference>